<feature type="compositionally biased region" description="Polar residues" evidence="7">
    <location>
        <begin position="126"/>
        <end position="149"/>
    </location>
</feature>
<feature type="compositionally biased region" description="Gly residues" evidence="7">
    <location>
        <begin position="9"/>
        <end position="22"/>
    </location>
</feature>
<reference evidence="9" key="1">
    <citation type="submission" date="2023-05" db="EMBL/GenBank/DDBJ databases">
        <title>Nepenthes gracilis genome sequencing.</title>
        <authorList>
            <person name="Fukushima K."/>
        </authorList>
    </citation>
    <scope>NUCLEOTIDE SEQUENCE</scope>
    <source>
        <strain evidence="9">SING2019-196</strain>
    </source>
</reference>
<keyword evidence="3" id="KW-0678">Repressor</keyword>
<keyword evidence="6" id="KW-0539">Nucleus</keyword>
<sequence>MIEAVEGSVNGGGLSQMHGGGESSEEELSVLPRHTKVVVTGNNRTKSVLVGLQGVVKKAVGLGGWHWLVLTNGIEVKLQRNALSVIEAPTGNEEDDDFEFENGSWMGSDLASDDTQKSHRSRNRMPKSSGSSHKTMGRSLSCNSESKGSLSPHRGSAVDLSKLEMAALWRYCRHFNLVEAVPNPSREQLIDVVQRHFMSQQLDELQVIVGFVQAAKRPKTICSVVNGGVAVLVMGFDRWDTIWVPRLMPSQWLPILSLFLKVLLSMAVVAPFVRRFDRPDESWLPWLLFPWCVPPLFCLCLKVSSPSFISVDGKADLSKPMATASGARKNVPQSKVVQTGRGFITHIESFVAIWLKYTQLV</sequence>
<evidence type="ECO:0000259" key="8">
    <source>
        <dbReference type="Pfam" id="PF13867"/>
    </source>
</evidence>
<dbReference type="AlphaFoldDB" id="A0AAD3SNS0"/>
<comment type="caution">
    <text evidence="9">The sequence shown here is derived from an EMBL/GenBank/DDBJ whole genome shotgun (WGS) entry which is preliminary data.</text>
</comment>
<feature type="region of interest" description="Disordered" evidence="7">
    <location>
        <begin position="90"/>
        <end position="153"/>
    </location>
</feature>
<dbReference type="InterPro" id="IPR025718">
    <property type="entry name" value="SAP30_Sin3-bd"/>
</dbReference>
<evidence type="ECO:0000313" key="9">
    <source>
        <dbReference type="EMBL" id="GMH13877.1"/>
    </source>
</evidence>
<dbReference type="InterPro" id="IPR038291">
    <property type="entry name" value="SAP30_C_sf"/>
</dbReference>
<comment type="similarity">
    <text evidence="2">Belongs to the SAP30 family.</text>
</comment>
<evidence type="ECO:0000256" key="1">
    <source>
        <dbReference type="ARBA" id="ARBA00004123"/>
    </source>
</evidence>
<dbReference type="Gene3D" id="6.10.160.20">
    <property type="match status" value="1"/>
</dbReference>
<dbReference type="PANTHER" id="PTHR13286">
    <property type="entry name" value="SAP30"/>
    <property type="match status" value="1"/>
</dbReference>
<dbReference type="PANTHER" id="PTHR13286:SF6">
    <property type="entry name" value="HISTONE DEACETYLASE COMPLEX SUBUNIT SAP30L-RELATED"/>
    <property type="match status" value="1"/>
</dbReference>
<keyword evidence="4" id="KW-0805">Transcription regulation</keyword>
<protein>
    <recommendedName>
        <fullName evidence="8">Histone deacetylase complex subunit SAP30 Sin3 binding domain-containing protein</fullName>
    </recommendedName>
</protein>
<feature type="region of interest" description="Disordered" evidence="7">
    <location>
        <begin position="1"/>
        <end position="29"/>
    </location>
</feature>
<feature type="domain" description="Histone deacetylase complex subunit SAP30 Sin3 binding" evidence="8">
    <location>
        <begin position="163"/>
        <end position="216"/>
    </location>
</feature>
<evidence type="ECO:0000256" key="5">
    <source>
        <dbReference type="ARBA" id="ARBA00023163"/>
    </source>
</evidence>
<evidence type="ECO:0000256" key="6">
    <source>
        <dbReference type="ARBA" id="ARBA00023242"/>
    </source>
</evidence>
<dbReference type="GO" id="GO:0006355">
    <property type="term" value="P:regulation of DNA-templated transcription"/>
    <property type="evidence" value="ECO:0007669"/>
    <property type="project" value="TreeGrafter"/>
</dbReference>
<name>A0AAD3SNS0_NEPGR</name>
<accession>A0AAD3SNS0</accession>
<evidence type="ECO:0000256" key="4">
    <source>
        <dbReference type="ARBA" id="ARBA00023015"/>
    </source>
</evidence>
<dbReference type="Pfam" id="PF13867">
    <property type="entry name" value="SAP30_Sin3_bdg"/>
    <property type="match status" value="1"/>
</dbReference>
<dbReference type="GO" id="GO:0000118">
    <property type="term" value="C:histone deacetylase complex"/>
    <property type="evidence" value="ECO:0007669"/>
    <property type="project" value="TreeGrafter"/>
</dbReference>
<dbReference type="InterPro" id="IPR024145">
    <property type="entry name" value="His_deAcase_SAP30/SAP30L"/>
</dbReference>
<organism evidence="9 10">
    <name type="scientific">Nepenthes gracilis</name>
    <name type="common">Slender pitcher plant</name>
    <dbReference type="NCBI Taxonomy" id="150966"/>
    <lineage>
        <taxon>Eukaryota</taxon>
        <taxon>Viridiplantae</taxon>
        <taxon>Streptophyta</taxon>
        <taxon>Embryophyta</taxon>
        <taxon>Tracheophyta</taxon>
        <taxon>Spermatophyta</taxon>
        <taxon>Magnoliopsida</taxon>
        <taxon>eudicotyledons</taxon>
        <taxon>Gunneridae</taxon>
        <taxon>Pentapetalae</taxon>
        <taxon>Caryophyllales</taxon>
        <taxon>Nepenthaceae</taxon>
        <taxon>Nepenthes</taxon>
    </lineage>
</organism>
<keyword evidence="10" id="KW-1185">Reference proteome</keyword>
<evidence type="ECO:0000256" key="7">
    <source>
        <dbReference type="SAM" id="MobiDB-lite"/>
    </source>
</evidence>
<gene>
    <name evidence="9" type="ORF">Nepgr_015718</name>
</gene>
<evidence type="ECO:0000313" key="10">
    <source>
        <dbReference type="Proteomes" id="UP001279734"/>
    </source>
</evidence>
<evidence type="ECO:0000256" key="3">
    <source>
        <dbReference type="ARBA" id="ARBA00022491"/>
    </source>
</evidence>
<dbReference type="Proteomes" id="UP001279734">
    <property type="component" value="Unassembled WGS sequence"/>
</dbReference>
<keyword evidence="5" id="KW-0804">Transcription</keyword>
<comment type="subcellular location">
    <subcellularLocation>
        <location evidence="1">Nucleus</location>
    </subcellularLocation>
</comment>
<proteinExistence type="inferred from homology"/>
<evidence type="ECO:0000256" key="2">
    <source>
        <dbReference type="ARBA" id="ARBA00006283"/>
    </source>
</evidence>
<dbReference type="GO" id="GO:0003712">
    <property type="term" value="F:transcription coregulator activity"/>
    <property type="evidence" value="ECO:0007669"/>
    <property type="project" value="TreeGrafter"/>
</dbReference>
<dbReference type="EMBL" id="BSYO01000013">
    <property type="protein sequence ID" value="GMH13877.1"/>
    <property type="molecule type" value="Genomic_DNA"/>
</dbReference>